<accession>A0A1V2I228</accession>
<evidence type="ECO:0000313" key="2">
    <source>
        <dbReference type="Proteomes" id="UP000188929"/>
    </source>
</evidence>
<dbReference type="OrthoDB" id="1438441at2"/>
<evidence type="ECO:0008006" key="3">
    <source>
        <dbReference type="Google" id="ProtNLM"/>
    </source>
</evidence>
<reference evidence="2" key="1">
    <citation type="submission" date="2016-10" db="EMBL/GenBank/DDBJ databases">
        <title>Frankia sp. NRRL B-16386 Genome sequencing.</title>
        <authorList>
            <person name="Ghodhbane-Gtari F."/>
            <person name="Swanson E."/>
            <person name="Gueddou A."/>
            <person name="Hezbri K."/>
            <person name="Ktari K."/>
            <person name="Nouioui I."/>
            <person name="Morris K."/>
            <person name="Simpson S."/>
            <person name="Abebe-Akele F."/>
            <person name="Thomas K."/>
            <person name="Gtari M."/>
            <person name="Tisa L.S."/>
        </authorList>
    </citation>
    <scope>NUCLEOTIDE SEQUENCE [LARGE SCALE GENOMIC DNA]</scope>
    <source>
        <strain evidence="2">NRRL B-16386</strain>
    </source>
</reference>
<organism evidence="1 2">
    <name type="scientific">Pseudofrankia asymbiotica</name>
    <dbReference type="NCBI Taxonomy" id="1834516"/>
    <lineage>
        <taxon>Bacteria</taxon>
        <taxon>Bacillati</taxon>
        <taxon>Actinomycetota</taxon>
        <taxon>Actinomycetes</taxon>
        <taxon>Frankiales</taxon>
        <taxon>Frankiaceae</taxon>
        <taxon>Pseudofrankia</taxon>
    </lineage>
</organism>
<dbReference type="EMBL" id="MOMC01000075">
    <property type="protein sequence ID" value="ONH24087.1"/>
    <property type="molecule type" value="Genomic_DNA"/>
</dbReference>
<keyword evidence="2" id="KW-1185">Reference proteome</keyword>
<dbReference type="RefSeq" id="WP_076820996.1">
    <property type="nucleotide sequence ID" value="NZ_MOMC01000075.1"/>
</dbReference>
<dbReference type="Proteomes" id="UP000188929">
    <property type="component" value="Unassembled WGS sequence"/>
</dbReference>
<evidence type="ECO:0000313" key="1">
    <source>
        <dbReference type="EMBL" id="ONH24087.1"/>
    </source>
</evidence>
<name>A0A1V2I228_9ACTN</name>
<dbReference type="Gene3D" id="3.30.429.10">
    <property type="entry name" value="Macrophage Migration Inhibitory Factor"/>
    <property type="match status" value="1"/>
</dbReference>
<comment type="caution">
    <text evidence="1">The sequence shown here is derived from an EMBL/GenBank/DDBJ whole genome shotgun (WGS) entry which is preliminary data.</text>
</comment>
<proteinExistence type="predicted"/>
<dbReference type="InterPro" id="IPR014347">
    <property type="entry name" value="Tautomerase/MIF_sf"/>
</dbReference>
<gene>
    <name evidence="1" type="ORF">BL253_31265</name>
</gene>
<sequence>MPITVTAPRGELTETGEREILPLLTEALIAASGATGNPFFTGIVGGTIQVLDPSDIYAGGVNRRIVMVELKLPNIGLPDPASRAAFIAAATDLVDALTVDGHGRDDTWVNILNAPDGGWGIGGVAYTGEALVAAVGQAARLAGAS</sequence>
<protein>
    <recommendedName>
        <fullName evidence="3">Tautomerase enzyme</fullName>
    </recommendedName>
</protein>
<dbReference type="AlphaFoldDB" id="A0A1V2I228"/>